<gene>
    <name evidence="1" type="ORF">Raf01_12360</name>
</gene>
<dbReference type="EMBL" id="BONZ01000013">
    <property type="protein sequence ID" value="GIH13064.1"/>
    <property type="molecule type" value="Genomic_DNA"/>
</dbReference>
<proteinExistence type="predicted"/>
<comment type="caution">
    <text evidence="1">The sequence shown here is derived from an EMBL/GenBank/DDBJ whole genome shotgun (WGS) entry which is preliminary data.</text>
</comment>
<dbReference type="AlphaFoldDB" id="A0A8J3QLC4"/>
<keyword evidence="2" id="KW-1185">Reference proteome</keyword>
<sequence>MSALAHATHPLSANSLPARPADPLSPILDCLAAVRRRHGEAPVHGLAPGLVVRDPTGWLPATWFADGTALPELLDAAHRRWNASPHAAAALAWKSYTYWLALPAVLGYAYARRIPVMSAENTLVRLHVSAPFLEIGLRRPQVAVLPGDPLAADPPNLGGVERPARPSGVRVVEDLAAFLKSTMVDQHLAPVLDALSARVRVGRRTLLGSLASGVGYALVRAHHALPEPAPETAKTLLAALGVDDLAEVSADAEVRRHTCCLAFTLPEPKVCRGCCVPPRTDRAAAR</sequence>
<evidence type="ECO:0000313" key="1">
    <source>
        <dbReference type="EMBL" id="GIH13064.1"/>
    </source>
</evidence>
<dbReference type="Proteomes" id="UP000642748">
    <property type="component" value="Unassembled WGS sequence"/>
</dbReference>
<reference evidence="1" key="1">
    <citation type="submission" date="2021-01" db="EMBL/GenBank/DDBJ databases">
        <title>Whole genome shotgun sequence of Rugosimonospora africana NBRC 104875.</title>
        <authorList>
            <person name="Komaki H."/>
            <person name="Tamura T."/>
        </authorList>
    </citation>
    <scope>NUCLEOTIDE SEQUENCE</scope>
    <source>
        <strain evidence="1">NBRC 104875</strain>
    </source>
</reference>
<protein>
    <recommendedName>
        <fullName evidence="3">Ferric iron reductase FhuF-like transporter</fullName>
    </recommendedName>
</protein>
<name>A0A8J3QLC4_9ACTN</name>
<evidence type="ECO:0000313" key="2">
    <source>
        <dbReference type="Proteomes" id="UP000642748"/>
    </source>
</evidence>
<accession>A0A8J3QLC4</accession>
<evidence type="ECO:0008006" key="3">
    <source>
        <dbReference type="Google" id="ProtNLM"/>
    </source>
</evidence>
<organism evidence="1 2">
    <name type="scientific">Rugosimonospora africana</name>
    <dbReference type="NCBI Taxonomy" id="556532"/>
    <lineage>
        <taxon>Bacteria</taxon>
        <taxon>Bacillati</taxon>
        <taxon>Actinomycetota</taxon>
        <taxon>Actinomycetes</taxon>
        <taxon>Micromonosporales</taxon>
        <taxon>Micromonosporaceae</taxon>
        <taxon>Rugosimonospora</taxon>
    </lineage>
</organism>
<dbReference type="RefSeq" id="WP_239133415.1">
    <property type="nucleotide sequence ID" value="NZ_BONZ01000013.1"/>
</dbReference>